<name>A0AAE8W831_9ACTN</name>
<organism evidence="1 2">
    <name type="scientific">Streptomyces ipomoeae</name>
    <dbReference type="NCBI Taxonomy" id="103232"/>
    <lineage>
        <taxon>Bacteria</taxon>
        <taxon>Bacillati</taxon>
        <taxon>Actinomycetota</taxon>
        <taxon>Actinomycetes</taxon>
        <taxon>Kitasatosporales</taxon>
        <taxon>Streptomycetaceae</taxon>
        <taxon>Streptomyces</taxon>
    </lineage>
</organism>
<evidence type="ECO:0000313" key="2">
    <source>
        <dbReference type="Proteomes" id="UP000318720"/>
    </source>
</evidence>
<comment type="caution">
    <text evidence="1">The sequence shown here is derived from an EMBL/GenBank/DDBJ whole genome shotgun (WGS) entry which is preliminary data.</text>
</comment>
<protein>
    <submittedName>
        <fullName evidence="1">Uncharacterized protein</fullName>
    </submittedName>
</protein>
<proteinExistence type="predicted"/>
<dbReference type="AlphaFoldDB" id="A0AAE8W831"/>
<accession>A0AAE8W831</accession>
<reference evidence="1 2" key="1">
    <citation type="submission" date="2019-03" db="EMBL/GenBank/DDBJ databases">
        <title>Comparative genomic analyses of the sweetpotato soil rot pathogen, Streptomyces ipomoeae.</title>
        <authorList>
            <person name="Ruschel Soares N."/>
            <person name="Badger J.H."/>
            <person name="Huguet-Tapia J.C."/>
            <person name="Clark C.A."/>
            <person name="Pettis G.S."/>
        </authorList>
    </citation>
    <scope>NUCLEOTIDE SEQUENCE [LARGE SCALE GENOMIC DNA]</scope>
    <source>
        <strain evidence="1 2">88-35</strain>
    </source>
</reference>
<sequence>MTANGLTVKLMASHGLEYLSKYDACTYTADSVDDGAEYAPFSYATCAFDRELTPGDSFELPEPLRIAIGGHALNERLDISVEPGGGATDIETGDNYVALEIGADNTADFSVTGAAVTCAAGQTVTAPLTFKNNGPAWFGNLSSGDPAAKVRLIVPQGTMVTDAPADCVPHTLSGGYYPNRTGAPRYDCGLPYFVLENTERTYAFKVRMDTVTPGTTGAVSIHPEFGEFPFAPDTSDNTAVPAVD</sequence>
<dbReference type="Proteomes" id="UP000318720">
    <property type="component" value="Unassembled WGS sequence"/>
</dbReference>
<dbReference type="RefSeq" id="WP_141581356.1">
    <property type="nucleotide sequence ID" value="NZ_JARAVA010000285.1"/>
</dbReference>
<gene>
    <name evidence="1" type="ORF">Sipo8835_08025</name>
</gene>
<evidence type="ECO:0000313" key="1">
    <source>
        <dbReference type="EMBL" id="TQE37320.1"/>
    </source>
</evidence>
<dbReference type="EMBL" id="SPAZ01000063">
    <property type="protein sequence ID" value="TQE37320.1"/>
    <property type="molecule type" value="Genomic_DNA"/>
</dbReference>